<dbReference type="EMBL" id="KL142414">
    <property type="protein sequence ID" value="KDR67528.1"/>
    <property type="molecule type" value="Genomic_DNA"/>
</dbReference>
<reference evidence="3" key="1">
    <citation type="journal article" date="2014" name="Proc. Natl. Acad. Sci. U.S.A.">
        <title>Extensive sampling of basidiomycete genomes demonstrates inadequacy of the white-rot/brown-rot paradigm for wood decay fungi.</title>
        <authorList>
            <person name="Riley R."/>
            <person name="Salamov A.A."/>
            <person name="Brown D.W."/>
            <person name="Nagy L.G."/>
            <person name="Floudas D."/>
            <person name="Held B.W."/>
            <person name="Levasseur A."/>
            <person name="Lombard V."/>
            <person name="Morin E."/>
            <person name="Otillar R."/>
            <person name="Lindquist E.A."/>
            <person name="Sun H."/>
            <person name="LaButti K.M."/>
            <person name="Schmutz J."/>
            <person name="Jabbour D."/>
            <person name="Luo H."/>
            <person name="Baker S.E."/>
            <person name="Pisabarro A.G."/>
            <person name="Walton J.D."/>
            <person name="Blanchette R.A."/>
            <person name="Henrissat B."/>
            <person name="Martin F."/>
            <person name="Cullen D."/>
            <person name="Hibbett D.S."/>
            <person name="Grigoriev I.V."/>
        </authorList>
    </citation>
    <scope>NUCLEOTIDE SEQUENCE [LARGE SCALE GENOMIC DNA]</scope>
    <source>
        <strain evidence="3">CBS 339.88</strain>
    </source>
</reference>
<dbReference type="HOGENOM" id="CLU_3014297_0_0_1"/>
<evidence type="ECO:0000313" key="2">
    <source>
        <dbReference type="EMBL" id="KDR67528.1"/>
    </source>
</evidence>
<evidence type="ECO:0000256" key="1">
    <source>
        <dbReference type="SAM" id="SignalP"/>
    </source>
</evidence>
<dbReference type="AlphaFoldDB" id="A0A067SL98"/>
<protein>
    <submittedName>
        <fullName evidence="2">Uncharacterized protein</fullName>
    </submittedName>
</protein>
<proteinExistence type="predicted"/>
<feature type="signal peptide" evidence="1">
    <location>
        <begin position="1"/>
        <end position="17"/>
    </location>
</feature>
<sequence>MLLRLTLLVDIVKDALGPPTHKVAPNGINPLGATWRVSHRMWGYHFPKALGGSEGI</sequence>
<accession>A0A067SL98</accession>
<feature type="chain" id="PRO_5001648469" evidence="1">
    <location>
        <begin position="18"/>
        <end position="56"/>
    </location>
</feature>
<organism evidence="2 3">
    <name type="scientific">Galerina marginata (strain CBS 339.88)</name>
    <dbReference type="NCBI Taxonomy" id="685588"/>
    <lineage>
        <taxon>Eukaryota</taxon>
        <taxon>Fungi</taxon>
        <taxon>Dikarya</taxon>
        <taxon>Basidiomycota</taxon>
        <taxon>Agaricomycotina</taxon>
        <taxon>Agaricomycetes</taxon>
        <taxon>Agaricomycetidae</taxon>
        <taxon>Agaricales</taxon>
        <taxon>Agaricineae</taxon>
        <taxon>Strophariaceae</taxon>
        <taxon>Galerina</taxon>
    </lineage>
</organism>
<evidence type="ECO:0000313" key="3">
    <source>
        <dbReference type="Proteomes" id="UP000027222"/>
    </source>
</evidence>
<dbReference type="Proteomes" id="UP000027222">
    <property type="component" value="Unassembled WGS sequence"/>
</dbReference>
<keyword evidence="3" id="KW-1185">Reference proteome</keyword>
<gene>
    <name evidence="2" type="ORF">GALMADRAFT_231965</name>
</gene>
<name>A0A067SL98_GALM3</name>
<keyword evidence="1" id="KW-0732">Signal</keyword>